<dbReference type="SUPFAM" id="SSF89550">
    <property type="entry name" value="PHP domain-like"/>
    <property type="match status" value="1"/>
</dbReference>
<dbReference type="RefSeq" id="WP_089246538.1">
    <property type="nucleotide sequence ID" value="NZ_FZPH01000003.1"/>
</dbReference>
<dbReference type="InterPro" id="IPR016195">
    <property type="entry name" value="Pol/histidinol_Pase-like"/>
</dbReference>
<evidence type="ECO:0000313" key="4">
    <source>
        <dbReference type="EMBL" id="SNT10805.1"/>
    </source>
</evidence>
<evidence type="ECO:0000313" key="5">
    <source>
        <dbReference type="Proteomes" id="UP000198362"/>
    </source>
</evidence>
<feature type="signal peptide" evidence="2">
    <location>
        <begin position="1"/>
        <end position="25"/>
    </location>
</feature>
<dbReference type="Proteomes" id="UP000198362">
    <property type="component" value="Unassembled WGS sequence"/>
</dbReference>
<dbReference type="Gene3D" id="2.160.20.110">
    <property type="match status" value="3"/>
</dbReference>
<dbReference type="Gene3D" id="3.20.20.140">
    <property type="entry name" value="Metal-dependent hydrolases"/>
    <property type="match status" value="1"/>
</dbReference>
<organism evidence="4 5">
    <name type="scientific">Asanoa hainanensis</name>
    <dbReference type="NCBI Taxonomy" id="560556"/>
    <lineage>
        <taxon>Bacteria</taxon>
        <taxon>Bacillati</taxon>
        <taxon>Actinomycetota</taxon>
        <taxon>Actinomycetes</taxon>
        <taxon>Micromonosporales</taxon>
        <taxon>Micromonosporaceae</taxon>
        <taxon>Asanoa</taxon>
    </lineage>
</organism>
<accession>A0A239JYE5</accession>
<dbReference type="SUPFAM" id="SSF56300">
    <property type="entry name" value="Metallo-dependent phosphatases"/>
    <property type="match status" value="1"/>
</dbReference>
<evidence type="ECO:0000259" key="3">
    <source>
        <dbReference type="Pfam" id="PF00149"/>
    </source>
</evidence>
<dbReference type="PANTHER" id="PTHR22953">
    <property type="entry name" value="ACID PHOSPHATASE RELATED"/>
    <property type="match status" value="1"/>
</dbReference>
<feature type="chain" id="PRO_5013394431" evidence="2">
    <location>
        <begin position="26"/>
        <end position="2064"/>
    </location>
</feature>
<proteinExistence type="predicted"/>
<keyword evidence="1 2" id="KW-0732">Signal</keyword>
<feature type="domain" description="Calcineurin-like phosphoesterase" evidence="3">
    <location>
        <begin position="616"/>
        <end position="810"/>
    </location>
</feature>
<dbReference type="Pfam" id="PF00149">
    <property type="entry name" value="Metallophos"/>
    <property type="match status" value="1"/>
</dbReference>
<sequence length="2064" mass="217063">MVKSVAGAVVLVLAAVGLVSPSVLAAHQDPAHPKYLGKTFYTGEFHAHTSVSDGVEMPQDAFDYVRGQTDADFVTLSEHDVMWDLRTGEDFLDDWRDADSTEWRTVHQQAIAFNKSQQDLVAVPAIENTWYDGTGHINVFNTDWHATARATEKGSIDGFANSFGTGDLKYDMPTFFARLKLDPDAIAQFNHPSTTSKGNFFGFKGLDPTVDDRIDLIEVKTDGQFAQFQQALDVGWHLGPVWNGDEHTANWVKSNPAITGVWAKSHSLSGLYAAMRDRSVFSTLDVNSILGFSADDHLMGSILPATKTSTSFDVWLTDPDASDSFTSVRLYTNHGQVAHAFPGVSGNNVHLTLDQPVADGDYYYVRADQADGDFVVSAPIWFGKKTRDANYAPVITVQDRVPDHAGYGQTIKLPAVSATDDSGVTPTVSYEVYDSAGRVPVTGGAFRIRSYQDHFVVVKATDATGSTNAELLRITVDQKKLDPAGVFAYFGSTAAVSERPGGAGVAVTTDRSIGKVYAQVLPAGSQDWSKAQVRTSTNDRAYEVNTIGNDEPEYQHSITGQALRSHEFDVADLRGGERYQYRFGVAVKGRAPSPSDASAWTAVKGQFVAGGTGNEPVYVVGDLQATTHDAADLGLLRGVVDRLKTEQPGGGTVLQLGDLVDNGGRGQYWDEVADHVFDGLDLQYAPVAGNHETYGDLDYNAYSPERTAIFSNMFDTPKNGVIGESNYSFDRGDIHFSVLNSNVDMDKQLAWLRSDVRASTRRWNVVTGHFSYYGGEHGNDAGLAADRPKVTKALHDLGVDLYIGAHDHVYKRSTIFDGRLARNPDEEARGTTFVTMGSAGPKFYDNTVHWWDDVVFDENTQVGGVLRADGDGLTMSTYTIDGRVVDAYTVHKPTGDFELATTDIENRELRGVGFRSYTGSRDTLTVAAATYDNSQQRMIELRTADVKLDHRGAEQFVTFDKPLPVAPGDTVKVFVWDSLAGGRSLIPAVTVREGIAGNGTAADPYLIRTAADLPKIANDPAGVYQLTADLDLTGTTMSQIGRLVSFTGVFDGAGHTIRGYTAPADEGSGLFADNHGTIRNLSVDATVNAAKITAGIVADVNHGTIERVRTSGSITATERVGGIVGDHYGTLRDSYSTAAVHATNVYSGGLVGIALGGSTTENAYASGAVIADARNAGGVVSYGYDETVVQHVVAINAAVTAPSFAHGIVGRVLDGNVATLTDNHTSAVVPVSVQSLAAPPAADNWKGALVPVAQVRTKAFYEQRGWDFGTVWDWSETGLRPVLRAAREDVAPIATPSLPRDASGAYIVDSAADLAQVGEFPEYDFVLAADLSLKGTSFTSLGGARAFTGSFDGAGHTISGLTSTTGGLFNNLSGSVHDLGIVDATVTKSTANNGIVANTNSGTIERVYVTGTISGAGYVGGIAGTSAGTIRDAYSRADVTVTSGRYSGGIVGVPAAGSVTERTYATGAIATNANESAGGITGYSYTGTVVRNNFALNPSVTASNYGQRVVARTYAGHTPTLENNYAVETLTAGKQADTTVGAATLNGLSRTVSEARTQDTWETGLGWDFTGVWQWSGDRPVLRSVPEQTVTPPTAPALDRDTDGHYLVRTSADLAEVAAWPAEKFRLAADIAVSGSVGGIGGATGFTGELDGAGHVLTGFTSTTGGLFSTIGTTGNVHDLGVVDASVTKSANIAGILVDTHRGTIERVFTSGSVTTPSYAGGIAGTSFGTIRDAYSTASATTTTSNYAGGIIGVADSPSVTERVYATGAVKAGGTTAGGLTGYARDSRTVVRDSFALNPTVTAGSLAQRVVARFANGQTGTLANNFAVETLVAGVQSNPATGPATLNGETRTSAEAGTRATWESGLGWDFGTVWTWDDTAHRPVLRNVSSPVAAPAGLVLEAAPELGITSVGHEAVLGADGVATVTAHLGSKAGGARLSVLLLDGERIAYLNEAALDSTGDATVRIAVPTLAKLTIALGTSAGTPRYVAPLDPARSVKITVDGHPVAFTDAHQTAGSILAAAGVDPASSNLAEPKGPLKQQVYPDNQLIDLEEGDAYVTVRTAR</sequence>
<protein>
    <submittedName>
        <fullName evidence="4">3',5'-cyclic AMP phosphodiesterase CpdA</fullName>
    </submittedName>
</protein>
<keyword evidence="5" id="KW-1185">Reference proteome</keyword>
<dbReference type="InterPro" id="IPR039331">
    <property type="entry name" value="PAPs-like"/>
</dbReference>
<name>A0A239JYE5_9ACTN</name>
<dbReference type="InterPro" id="IPR004843">
    <property type="entry name" value="Calcineurin-like_PHP"/>
</dbReference>
<gene>
    <name evidence="4" type="ORF">SAMN05421812_103196</name>
</gene>
<evidence type="ECO:0000256" key="1">
    <source>
        <dbReference type="ARBA" id="ARBA00022729"/>
    </source>
</evidence>
<dbReference type="InterPro" id="IPR029052">
    <property type="entry name" value="Metallo-depent_PP-like"/>
</dbReference>
<dbReference type="GO" id="GO:0003993">
    <property type="term" value="F:acid phosphatase activity"/>
    <property type="evidence" value="ECO:0007669"/>
    <property type="project" value="InterPro"/>
</dbReference>
<evidence type="ECO:0000256" key="2">
    <source>
        <dbReference type="SAM" id="SignalP"/>
    </source>
</evidence>
<dbReference type="EMBL" id="FZPH01000003">
    <property type="protein sequence ID" value="SNT10805.1"/>
    <property type="molecule type" value="Genomic_DNA"/>
</dbReference>
<dbReference type="OrthoDB" id="9804511at2"/>
<dbReference type="PANTHER" id="PTHR22953:SF153">
    <property type="entry name" value="PURPLE ACID PHOSPHATASE"/>
    <property type="match status" value="1"/>
</dbReference>
<reference evidence="4 5" key="1">
    <citation type="submission" date="2017-06" db="EMBL/GenBank/DDBJ databases">
        <authorList>
            <person name="Kim H.J."/>
            <person name="Triplett B.A."/>
        </authorList>
    </citation>
    <scope>NUCLEOTIDE SEQUENCE [LARGE SCALE GENOMIC DNA]</scope>
    <source>
        <strain evidence="4 5">CGMCC 4.5593</strain>
    </source>
</reference>
<dbReference type="Gene3D" id="3.60.21.10">
    <property type="match status" value="1"/>
</dbReference>